<sequence>MPIWTKNTTRTQRVLLWLFERFSMHCLANVVEPLRAANTIARRQVFEWQFVTLDGSSVTSSSGLPVLPHAALAEAGRADVLFVMPSYDARAHATPRCLSALREAASRHGAIAAMDMGSWLLARAGLLKGRRATIHWDEIDAFAETFPEVEVEHRRYVIDGTLMSSGGAMTAFDLTTRLVGDLLGEGMRLEVSALFMSADIERPEEPLRRRPRGRMVESAIALMRRHIEDPLPLPEVARRLGLGLRDLEGRFAAELGAGPRSVYRSLRLSAARRYVEQSTYPVSEIALRCGYKDASAMTRAFSAEFGTTPRDLRQGRGA</sequence>
<reference evidence="4 5" key="1">
    <citation type="submission" date="2022-10" db="EMBL/GenBank/DDBJ databases">
        <title>Defluviimonas sp. nov., isolated from ocean surface water.</title>
        <authorList>
            <person name="He W."/>
            <person name="Wang L."/>
            <person name="Zhang D.-F."/>
        </authorList>
    </citation>
    <scope>NUCLEOTIDE SEQUENCE [LARGE SCALE GENOMIC DNA]</scope>
    <source>
        <strain evidence="4 5">WL0075</strain>
    </source>
</reference>
<dbReference type="InterPro" id="IPR029062">
    <property type="entry name" value="Class_I_gatase-like"/>
</dbReference>
<accession>A0ABT2YX18</accession>
<dbReference type="Proteomes" id="UP001652503">
    <property type="component" value="Unassembled WGS sequence"/>
</dbReference>
<evidence type="ECO:0000313" key="5">
    <source>
        <dbReference type="Proteomes" id="UP001652503"/>
    </source>
</evidence>
<dbReference type="SUPFAM" id="SSF52317">
    <property type="entry name" value="Class I glutamine amidotransferase-like"/>
    <property type="match status" value="1"/>
</dbReference>
<comment type="caution">
    <text evidence="4">The sequence shown here is derived from an EMBL/GenBank/DDBJ whole genome shotgun (WGS) entry which is preliminary data.</text>
</comment>
<name>A0ABT2YX18_9RHOB</name>
<dbReference type="SUPFAM" id="SSF46689">
    <property type="entry name" value="Homeodomain-like"/>
    <property type="match status" value="1"/>
</dbReference>
<keyword evidence="5" id="KW-1185">Reference proteome</keyword>
<evidence type="ECO:0000259" key="3">
    <source>
        <dbReference type="PROSITE" id="PS01124"/>
    </source>
</evidence>
<organism evidence="4 5">
    <name type="scientific">Albidovulum sediminicola</name>
    <dbReference type="NCBI Taxonomy" id="2984331"/>
    <lineage>
        <taxon>Bacteria</taxon>
        <taxon>Pseudomonadati</taxon>
        <taxon>Pseudomonadota</taxon>
        <taxon>Alphaproteobacteria</taxon>
        <taxon>Rhodobacterales</taxon>
        <taxon>Paracoccaceae</taxon>
        <taxon>Albidovulum</taxon>
    </lineage>
</organism>
<dbReference type="PANTHER" id="PTHR43130:SF3">
    <property type="entry name" value="HTH-TYPE TRANSCRIPTIONAL REGULATOR RV1931C"/>
    <property type="match status" value="1"/>
</dbReference>
<dbReference type="Gene3D" id="1.10.10.60">
    <property type="entry name" value="Homeodomain-like"/>
    <property type="match status" value="1"/>
</dbReference>
<feature type="domain" description="HTH araC/xylS-type" evidence="3">
    <location>
        <begin position="217"/>
        <end position="315"/>
    </location>
</feature>
<protein>
    <submittedName>
        <fullName evidence="4">Helix-turn-helix domain-containing protein</fullName>
    </submittedName>
</protein>
<dbReference type="Gene3D" id="3.40.50.880">
    <property type="match status" value="1"/>
</dbReference>
<evidence type="ECO:0000256" key="2">
    <source>
        <dbReference type="ARBA" id="ARBA00023163"/>
    </source>
</evidence>
<evidence type="ECO:0000313" key="4">
    <source>
        <dbReference type="EMBL" id="MCV2863417.1"/>
    </source>
</evidence>
<gene>
    <name evidence="4" type="ORF">OE647_01540</name>
</gene>
<dbReference type="PANTHER" id="PTHR43130">
    <property type="entry name" value="ARAC-FAMILY TRANSCRIPTIONAL REGULATOR"/>
    <property type="match status" value="1"/>
</dbReference>
<dbReference type="Pfam" id="PF12833">
    <property type="entry name" value="HTH_18"/>
    <property type="match status" value="1"/>
</dbReference>
<dbReference type="PROSITE" id="PS01124">
    <property type="entry name" value="HTH_ARAC_FAMILY_2"/>
    <property type="match status" value="1"/>
</dbReference>
<dbReference type="CDD" id="cd03136">
    <property type="entry name" value="GATase1_AraC_ArgR_like"/>
    <property type="match status" value="1"/>
</dbReference>
<dbReference type="RefSeq" id="WP_263719823.1">
    <property type="nucleotide sequence ID" value="NZ_JAOWLA010000001.1"/>
</dbReference>
<dbReference type="InterPro" id="IPR009057">
    <property type="entry name" value="Homeodomain-like_sf"/>
</dbReference>
<dbReference type="InterPro" id="IPR002818">
    <property type="entry name" value="DJ-1/PfpI"/>
</dbReference>
<evidence type="ECO:0000256" key="1">
    <source>
        <dbReference type="ARBA" id="ARBA00023015"/>
    </source>
</evidence>
<proteinExistence type="predicted"/>
<dbReference type="InterPro" id="IPR018060">
    <property type="entry name" value="HTH_AraC"/>
</dbReference>
<dbReference type="InterPro" id="IPR052158">
    <property type="entry name" value="INH-QAR"/>
</dbReference>
<dbReference type="SMART" id="SM00342">
    <property type="entry name" value="HTH_ARAC"/>
    <property type="match status" value="1"/>
</dbReference>
<keyword evidence="1" id="KW-0805">Transcription regulation</keyword>
<keyword evidence="2" id="KW-0804">Transcription</keyword>
<dbReference type="Pfam" id="PF01965">
    <property type="entry name" value="DJ-1_PfpI"/>
    <property type="match status" value="1"/>
</dbReference>
<dbReference type="EMBL" id="JAOWLA010000001">
    <property type="protein sequence ID" value="MCV2863417.1"/>
    <property type="molecule type" value="Genomic_DNA"/>
</dbReference>